<evidence type="ECO:0000313" key="1">
    <source>
        <dbReference type="EMBL" id="KAJ8946764.1"/>
    </source>
</evidence>
<evidence type="ECO:0000313" key="2">
    <source>
        <dbReference type="Proteomes" id="UP001162162"/>
    </source>
</evidence>
<sequence>MGNDMTKICVIRAESVKENKRVGSSLTLRETVLSYVSNLKCISSTVGELPIGKEKILLTSDFENNGKMSLKMGVDQELAQKTVQKVQKCQ</sequence>
<protein>
    <submittedName>
        <fullName evidence="1">Uncharacterized protein</fullName>
    </submittedName>
</protein>
<organism evidence="1 2">
    <name type="scientific">Aromia moschata</name>
    <dbReference type="NCBI Taxonomy" id="1265417"/>
    <lineage>
        <taxon>Eukaryota</taxon>
        <taxon>Metazoa</taxon>
        <taxon>Ecdysozoa</taxon>
        <taxon>Arthropoda</taxon>
        <taxon>Hexapoda</taxon>
        <taxon>Insecta</taxon>
        <taxon>Pterygota</taxon>
        <taxon>Neoptera</taxon>
        <taxon>Endopterygota</taxon>
        <taxon>Coleoptera</taxon>
        <taxon>Polyphaga</taxon>
        <taxon>Cucujiformia</taxon>
        <taxon>Chrysomeloidea</taxon>
        <taxon>Cerambycidae</taxon>
        <taxon>Cerambycinae</taxon>
        <taxon>Callichromatini</taxon>
        <taxon>Aromia</taxon>
    </lineage>
</organism>
<keyword evidence="2" id="KW-1185">Reference proteome</keyword>
<dbReference type="AlphaFoldDB" id="A0AAV8Y732"/>
<reference evidence="1" key="1">
    <citation type="journal article" date="2023" name="Insect Mol. Biol.">
        <title>Genome sequencing provides insights into the evolution of gene families encoding plant cell wall-degrading enzymes in longhorned beetles.</title>
        <authorList>
            <person name="Shin N.R."/>
            <person name="Okamura Y."/>
            <person name="Kirsch R."/>
            <person name="Pauchet Y."/>
        </authorList>
    </citation>
    <scope>NUCLEOTIDE SEQUENCE</scope>
    <source>
        <strain evidence="1">AMC_N1</strain>
    </source>
</reference>
<name>A0AAV8Y732_9CUCU</name>
<accession>A0AAV8Y732</accession>
<proteinExistence type="predicted"/>
<dbReference type="Proteomes" id="UP001162162">
    <property type="component" value="Unassembled WGS sequence"/>
</dbReference>
<comment type="caution">
    <text evidence="1">The sequence shown here is derived from an EMBL/GenBank/DDBJ whole genome shotgun (WGS) entry which is preliminary data.</text>
</comment>
<dbReference type="EMBL" id="JAPWTK010000176">
    <property type="protein sequence ID" value="KAJ8946764.1"/>
    <property type="molecule type" value="Genomic_DNA"/>
</dbReference>
<gene>
    <name evidence="1" type="ORF">NQ318_018973</name>
</gene>